<evidence type="ECO:0000313" key="2">
    <source>
        <dbReference type="Proteomes" id="UP001324185"/>
    </source>
</evidence>
<reference evidence="1 2" key="1">
    <citation type="submission" date="2023-11" db="EMBL/GenBank/DDBJ databases">
        <title>MicrobeMod: A computational toolkit for identifying prokaryotic methylation and restriction-modification with nanopore sequencing.</title>
        <authorList>
            <person name="Crits-Christoph A."/>
            <person name="Kang S.C."/>
            <person name="Lee H."/>
            <person name="Ostrov N."/>
        </authorList>
    </citation>
    <scope>NUCLEOTIDE SEQUENCE [LARGE SCALE GENOMIC DNA]</scope>
    <source>
        <strain evidence="1 2">DSMZ 16071</strain>
    </source>
</reference>
<evidence type="ECO:0008006" key="3">
    <source>
        <dbReference type="Google" id="ProtNLM"/>
    </source>
</evidence>
<dbReference type="RefSeq" id="WP_018624278.1">
    <property type="nucleotide sequence ID" value="NZ_CP140158.1"/>
</dbReference>
<sequence length="220" mass="24831">MMAGEFFEYGMITMKKALFLALMSTIGLTTQANDKLSYDYWQFGYIHSEGELTSDKTGFKIDLVGSFNESTYLRYIAQEQKADIWTDNVAGEVTAKEYSVALGWHTPMGRSTDFFAEVGYLKQDAEGIIPGDTYGNDEDGYLANIGIRSRFAANWEYTVFAGYRDVEFSPYVDEINHEDDNDSVYGLETRYYFSKLWSVGIAVSEEATGLTSGLNLRFTP</sequence>
<accession>A0ABZ0X6U2</accession>
<organism evidence="1 2">
    <name type="scientific">Kangiella aquimarina</name>
    <dbReference type="NCBI Taxonomy" id="261965"/>
    <lineage>
        <taxon>Bacteria</taxon>
        <taxon>Pseudomonadati</taxon>
        <taxon>Pseudomonadota</taxon>
        <taxon>Gammaproteobacteria</taxon>
        <taxon>Kangiellales</taxon>
        <taxon>Kangiellaceae</taxon>
        <taxon>Kangiella</taxon>
    </lineage>
</organism>
<name>A0ABZ0X6U2_9GAMM</name>
<dbReference type="Proteomes" id="UP001324185">
    <property type="component" value="Chromosome"/>
</dbReference>
<evidence type="ECO:0000313" key="1">
    <source>
        <dbReference type="EMBL" id="WQG86245.1"/>
    </source>
</evidence>
<gene>
    <name evidence="1" type="ORF">SR900_04970</name>
</gene>
<dbReference type="SUPFAM" id="SSF56935">
    <property type="entry name" value="Porins"/>
    <property type="match status" value="1"/>
</dbReference>
<proteinExistence type="predicted"/>
<protein>
    <recommendedName>
        <fullName evidence="3">Outer membrane protein beta-barrel domain-containing protein</fullName>
    </recommendedName>
</protein>
<dbReference type="EMBL" id="CP140158">
    <property type="protein sequence ID" value="WQG86245.1"/>
    <property type="molecule type" value="Genomic_DNA"/>
</dbReference>
<keyword evidence="2" id="KW-1185">Reference proteome</keyword>